<keyword evidence="2" id="KW-0472">Membrane</keyword>
<keyword evidence="2" id="KW-1133">Transmembrane helix</keyword>
<dbReference type="InterPro" id="IPR029052">
    <property type="entry name" value="Metallo-depent_PP-like"/>
</dbReference>
<dbReference type="EMBL" id="AP027742">
    <property type="protein sequence ID" value="BDZ78119.1"/>
    <property type="molecule type" value="Genomic_DNA"/>
</dbReference>
<dbReference type="Proteomes" id="UP001305815">
    <property type="component" value="Chromosome"/>
</dbReference>
<name>A0ABM8I6N7_9FIRM</name>
<feature type="transmembrane region" description="Helical" evidence="2">
    <location>
        <begin position="20"/>
        <end position="48"/>
    </location>
</feature>
<dbReference type="PANTHER" id="PTHR33393">
    <property type="entry name" value="POLYGLUTAMINE SYNTHESIS ACCESSORY PROTEIN RV0574C-RELATED"/>
    <property type="match status" value="1"/>
</dbReference>
<reference evidence="5" key="1">
    <citation type="journal article" date="2023" name="Int. J. Syst. Evol. Microbiol.">
        <title>Claveliimonas bilis gen. nov., sp. nov., deoxycholic acid-producing bacteria isolated from human faeces, and reclassification of Sellimonas monacensis Zenner et al. 2021 as Claveliimonas monacensis comb. nov.</title>
        <authorList>
            <person name="Hisatomi A."/>
            <person name="Kastawa N.W.E.P.G."/>
            <person name="Song I."/>
            <person name="Ohkuma M."/>
            <person name="Fukiya S."/>
            <person name="Sakamoto M."/>
        </authorList>
    </citation>
    <scope>NUCLEOTIDE SEQUENCE [LARGE SCALE GENOMIC DNA]</scope>
    <source>
        <strain evidence="5">12BBH14</strain>
    </source>
</reference>
<evidence type="ECO:0000256" key="2">
    <source>
        <dbReference type="SAM" id="Phobius"/>
    </source>
</evidence>
<dbReference type="Pfam" id="PF09587">
    <property type="entry name" value="PGA_cap"/>
    <property type="match status" value="1"/>
</dbReference>
<accession>A0ABM8I6N7</accession>
<dbReference type="SMART" id="SM00854">
    <property type="entry name" value="PGA_cap"/>
    <property type="match status" value="1"/>
</dbReference>
<protein>
    <submittedName>
        <fullName evidence="4">Capsule biosynthesis protein</fullName>
    </submittedName>
</protein>
<feature type="domain" description="Capsule synthesis protein CapA" evidence="3">
    <location>
        <begin position="78"/>
        <end position="344"/>
    </location>
</feature>
<organism evidence="4 5">
    <name type="scientific">Claveliimonas bilis</name>
    <dbReference type="NCBI Taxonomy" id="3028070"/>
    <lineage>
        <taxon>Bacteria</taxon>
        <taxon>Bacillati</taxon>
        <taxon>Bacillota</taxon>
        <taxon>Clostridia</taxon>
        <taxon>Lachnospirales</taxon>
        <taxon>Lachnospiraceae</taxon>
        <taxon>Claveliimonas</taxon>
    </lineage>
</organism>
<proteinExistence type="inferred from homology"/>
<dbReference type="InterPro" id="IPR019079">
    <property type="entry name" value="Capsule_synth_CapA"/>
</dbReference>
<dbReference type="InterPro" id="IPR052169">
    <property type="entry name" value="CW_Biosynth-Accessory"/>
</dbReference>
<dbReference type="SUPFAM" id="SSF56300">
    <property type="entry name" value="Metallo-dependent phosphatases"/>
    <property type="match status" value="1"/>
</dbReference>
<dbReference type="RefSeq" id="WP_316265110.1">
    <property type="nucleotide sequence ID" value="NZ_AP027742.1"/>
</dbReference>
<evidence type="ECO:0000256" key="1">
    <source>
        <dbReference type="ARBA" id="ARBA00005662"/>
    </source>
</evidence>
<evidence type="ECO:0000313" key="4">
    <source>
        <dbReference type="EMBL" id="BDZ78119.1"/>
    </source>
</evidence>
<dbReference type="PROSITE" id="PS51257">
    <property type="entry name" value="PROKAR_LIPOPROTEIN"/>
    <property type="match status" value="1"/>
</dbReference>
<evidence type="ECO:0000259" key="3">
    <source>
        <dbReference type="SMART" id="SM00854"/>
    </source>
</evidence>
<dbReference type="Gene3D" id="3.60.21.10">
    <property type="match status" value="1"/>
</dbReference>
<gene>
    <name evidence="4" type="ORF">Lac1_23020</name>
</gene>
<sequence>MSELKRHRKKQKRRKSRHLLAGSSAFYAGVFSCIAAAIVVSALLSVYFPTAAKPEKGKPKAVEVSAEPSTAKKPASITYTAAGDIILHKPFLESPVYLDSQDGTYDYTSIFTYCKDLLSEADYTSVTFEGSLVDGSNGYSGYPMFQGPDALADALAASGIDMVNLASNHVYDAAEEGFLRTLDVIKQKNLIPCGVRSSEEENRYTIQDIGGIKVGIISYVYETTEAGGAPSINGIPLSDSASALINSFDYNDLDSFYTELQDSLEAMEKDGAEYTIAYMHWGTEYQTQQSQQQEEIAQKLCDLGIDVLIGSHPHVIQPVDLLTSTNGEHQMVCAYAIGNFLSNQQKEYMQAEMPTGETEDGYVLSLSIDRDKKGNISLTDAVFTPTWVYRFDDVGAQFYILPVNDPAALETSTGISGISAEAQESASRTGAIINEGVEKVRAALPIRS</sequence>
<keyword evidence="2" id="KW-0812">Transmembrane</keyword>
<keyword evidence="5" id="KW-1185">Reference proteome</keyword>
<evidence type="ECO:0000313" key="5">
    <source>
        <dbReference type="Proteomes" id="UP001305815"/>
    </source>
</evidence>
<dbReference type="PANTHER" id="PTHR33393:SF12">
    <property type="entry name" value="CAPSULE BIOSYNTHESIS PROTEIN CAPA"/>
    <property type="match status" value="1"/>
</dbReference>
<comment type="similarity">
    <text evidence="1">Belongs to the CapA family.</text>
</comment>